<dbReference type="PANTHER" id="PTHR30121">
    <property type="entry name" value="UNCHARACTERIZED PROTEIN YJGR-RELATED"/>
    <property type="match status" value="1"/>
</dbReference>
<dbReference type="PANTHER" id="PTHR30121:SF6">
    <property type="entry name" value="SLR6007 PROTEIN"/>
    <property type="match status" value="1"/>
</dbReference>
<dbReference type="KEGG" id="nio:NITINOP_1350"/>
<dbReference type="STRING" id="1715989.NITINOP_1350"/>
<dbReference type="Gene3D" id="3.40.50.300">
    <property type="entry name" value="P-loop containing nucleotide triphosphate hydrolases"/>
    <property type="match status" value="2"/>
</dbReference>
<evidence type="ECO:0000256" key="1">
    <source>
        <dbReference type="SAM" id="Coils"/>
    </source>
</evidence>
<proteinExistence type="predicted"/>
<dbReference type="AlphaFoldDB" id="A0A0S4KQR3"/>
<keyword evidence="1" id="KW-0175">Coiled coil</keyword>
<gene>
    <name evidence="2" type="ORF">NITINOP_1350</name>
</gene>
<dbReference type="EMBL" id="LN885086">
    <property type="protein sequence ID" value="CUQ66325.1"/>
    <property type="molecule type" value="Genomic_DNA"/>
</dbReference>
<dbReference type="InterPro" id="IPR051162">
    <property type="entry name" value="T4SS_component"/>
</dbReference>
<dbReference type="Gene3D" id="1.20.1170.10">
    <property type="match status" value="1"/>
</dbReference>
<sequence>MWRDGTEPAADEFEKLGVFYLGRPYELATKQAKPGWLLYDSKDLVTHAVCVGMTGSGKTGLCLALLEEAAIDGIPAIIVDPKGDLGNLMLTFPGLKAEDFRPWINEDDARKKGLSPDEYAAQQADLWKRGLAAWGQSGERIQRLRDAAEVAIYTPGSNAGVPVSIVQSFAAPAADVRDDAELLRERINTTVTGLLGLLGLDADPIQSREHILLSTIFNHCWKNEEDLDLASLIHAIQTPPVTKIGVLDVESFFPSKDRFALAMKLNNLLAAPGFQAWLEGEALDIQSLLYTLAGKPRQAIFSIAHLNDAERMFFVTLLLGQLIGWMRAQSGTTSLRAIFYMDEIFGYFPPVANPPSKQPLLTLLKQARAFGLGVVLATQNPVDLDYKGLANTGTWFIGRLQTERDKARVLEGLEGASASSGQRFDRTRMEQILAGLGNRIFLMHNVHEDEPVVFETRWCLSYLRGPLTRTQIKTLMDAVRGQASGGRGERKDMSASPSIASRLTAHASRPMLPPDVPQYFVPLRGAKPSGCEMVYAPMLFASSQVRFTDPKLGIDAMESVTVLVPITDGPVAVDWDQASPIDVAVADLEQAPAAGAQFLAPPAVAGKAKQYGEWNKEFAAWLYRTRQLEVLRSPSTKEVSKPGESERDFRLRLQQAGRERRDQAVEALRKKYAPKIAALQERIRRAEQIKAKQETEARTSQVQAAITVGVSLLGAFLGRKTVSAANVGRAATAIRGAGRAIKESKDVGAAEENLAALQQQLADLEAQFKAESEALAAAIDPLSEPLESISIKPPKADITVKLVALAWAPHWHSAKDQFIPAWR</sequence>
<reference evidence="3" key="1">
    <citation type="submission" date="2015-09" db="EMBL/GenBank/DDBJ databases">
        <authorList>
            <person name="Daims H."/>
        </authorList>
    </citation>
    <scope>NUCLEOTIDE SEQUENCE [LARGE SCALE GENOMIC DNA]</scope>
</reference>
<dbReference type="OrthoDB" id="9758751at2"/>
<dbReference type="RefSeq" id="WP_062484306.1">
    <property type="nucleotide sequence ID" value="NZ_LN885086.1"/>
</dbReference>
<name>A0A0S4KQR3_9BACT</name>
<accession>A0A0S4KQR3</accession>
<feature type="coiled-coil region" evidence="1">
    <location>
        <begin position="740"/>
        <end position="774"/>
    </location>
</feature>
<evidence type="ECO:0000313" key="2">
    <source>
        <dbReference type="EMBL" id="CUQ66325.1"/>
    </source>
</evidence>
<organism evidence="2 3">
    <name type="scientific">Candidatus Nitrospira inopinata</name>
    <dbReference type="NCBI Taxonomy" id="1715989"/>
    <lineage>
        <taxon>Bacteria</taxon>
        <taxon>Pseudomonadati</taxon>
        <taxon>Nitrospirota</taxon>
        <taxon>Nitrospiria</taxon>
        <taxon>Nitrospirales</taxon>
        <taxon>Nitrospiraceae</taxon>
        <taxon>Nitrospira</taxon>
    </lineage>
</organism>
<protein>
    <recommendedName>
        <fullName evidence="4">ATP-binding protein</fullName>
    </recommendedName>
</protein>
<keyword evidence="3" id="KW-1185">Reference proteome</keyword>
<dbReference type="InterPro" id="IPR027417">
    <property type="entry name" value="P-loop_NTPase"/>
</dbReference>
<evidence type="ECO:0000313" key="3">
    <source>
        <dbReference type="Proteomes" id="UP000066284"/>
    </source>
</evidence>
<dbReference type="Proteomes" id="UP000066284">
    <property type="component" value="Chromosome 1"/>
</dbReference>
<evidence type="ECO:0008006" key="4">
    <source>
        <dbReference type="Google" id="ProtNLM"/>
    </source>
</evidence>
<dbReference type="SUPFAM" id="SSF52540">
    <property type="entry name" value="P-loop containing nucleoside triphosphate hydrolases"/>
    <property type="match status" value="1"/>
</dbReference>